<dbReference type="PROSITE" id="PS50113">
    <property type="entry name" value="PAC"/>
    <property type="match status" value="1"/>
</dbReference>
<evidence type="ECO:0000259" key="9">
    <source>
        <dbReference type="PROSITE" id="PS50113"/>
    </source>
</evidence>
<dbReference type="InterPro" id="IPR005467">
    <property type="entry name" value="His_kinase_dom"/>
</dbReference>
<dbReference type="InterPro" id="IPR003594">
    <property type="entry name" value="HATPase_dom"/>
</dbReference>
<dbReference type="SMART" id="SM00091">
    <property type="entry name" value="PAS"/>
    <property type="match status" value="2"/>
</dbReference>
<dbReference type="InterPro" id="IPR004358">
    <property type="entry name" value="Sig_transdc_His_kin-like_C"/>
</dbReference>
<feature type="modified residue" description="4-aspartylphosphate" evidence="4">
    <location>
        <position position="746"/>
    </location>
</feature>
<dbReference type="SMART" id="SM00086">
    <property type="entry name" value="PAC"/>
    <property type="match status" value="2"/>
</dbReference>
<dbReference type="PRINTS" id="PR00344">
    <property type="entry name" value="BCTRLSENSOR"/>
</dbReference>
<feature type="domain" description="Histidine kinase" evidence="6">
    <location>
        <begin position="451"/>
        <end position="676"/>
    </location>
</feature>
<dbReference type="SUPFAM" id="SSF55785">
    <property type="entry name" value="PYP-like sensor domain (PAS domain)"/>
    <property type="match status" value="2"/>
</dbReference>
<dbReference type="PROSITE" id="PS50110">
    <property type="entry name" value="RESPONSE_REGULATORY"/>
    <property type="match status" value="1"/>
</dbReference>
<name>A0A6S6LTU8_9BACT</name>
<dbReference type="Pfam" id="PF02518">
    <property type="entry name" value="HATPase_c"/>
    <property type="match status" value="1"/>
</dbReference>
<keyword evidence="11" id="KW-1185">Reference proteome</keyword>
<feature type="coiled-coil region" evidence="5">
    <location>
        <begin position="415"/>
        <end position="442"/>
    </location>
</feature>
<dbReference type="Gene3D" id="3.40.50.2300">
    <property type="match status" value="1"/>
</dbReference>
<keyword evidence="10" id="KW-0418">Kinase</keyword>
<evidence type="ECO:0000256" key="5">
    <source>
        <dbReference type="SAM" id="Coils"/>
    </source>
</evidence>
<accession>A0A6S6LTU8</accession>
<dbReference type="SUPFAM" id="SSF55874">
    <property type="entry name" value="ATPase domain of HSP90 chaperone/DNA topoisomerase II/histidine kinase"/>
    <property type="match status" value="1"/>
</dbReference>
<dbReference type="Pfam" id="PF13426">
    <property type="entry name" value="PAS_9"/>
    <property type="match status" value="2"/>
</dbReference>
<dbReference type="SUPFAM" id="SSF52172">
    <property type="entry name" value="CheY-like"/>
    <property type="match status" value="1"/>
</dbReference>
<dbReference type="Proteomes" id="UP000515472">
    <property type="component" value="Chromosome"/>
</dbReference>
<dbReference type="SMART" id="SM00387">
    <property type="entry name" value="HATPase_c"/>
    <property type="match status" value="1"/>
</dbReference>
<dbReference type="NCBIfam" id="TIGR00229">
    <property type="entry name" value="sensory_box"/>
    <property type="match status" value="2"/>
</dbReference>
<dbReference type="RefSeq" id="WP_185243768.1">
    <property type="nucleotide sequence ID" value="NZ_AP023213.1"/>
</dbReference>
<dbReference type="PANTHER" id="PTHR43065:SF42">
    <property type="entry name" value="TWO-COMPONENT SENSOR PPRA"/>
    <property type="match status" value="1"/>
</dbReference>
<evidence type="ECO:0000313" key="10">
    <source>
        <dbReference type="EMBL" id="BCG45332.1"/>
    </source>
</evidence>
<keyword evidence="3 4" id="KW-0597">Phosphoprotein</keyword>
<feature type="domain" description="PAS" evidence="8">
    <location>
        <begin position="309"/>
        <end position="359"/>
    </location>
</feature>
<dbReference type="PROSITE" id="PS50109">
    <property type="entry name" value="HIS_KIN"/>
    <property type="match status" value="1"/>
</dbReference>
<evidence type="ECO:0000259" key="8">
    <source>
        <dbReference type="PROSITE" id="PS50112"/>
    </source>
</evidence>
<dbReference type="InterPro" id="IPR001610">
    <property type="entry name" value="PAC"/>
</dbReference>
<dbReference type="InterPro" id="IPR003661">
    <property type="entry name" value="HisK_dim/P_dom"/>
</dbReference>
<dbReference type="PANTHER" id="PTHR43065">
    <property type="entry name" value="SENSOR HISTIDINE KINASE"/>
    <property type="match status" value="1"/>
</dbReference>
<dbReference type="Gene3D" id="3.30.565.10">
    <property type="entry name" value="Histidine kinase-like ATPase, C-terminal domain"/>
    <property type="match status" value="1"/>
</dbReference>
<keyword evidence="10" id="KW-0808">Transferase</keyword>
<evidence type="ECO:0000256" key="1">
    <source>
        <dbReference type="ARBA" id="ARBA00000085"/>
    </source>
</evidence>
<dbReference type="KEGG" id="gbn:GEOBRER4_00820"/>
<evidence type="ECO:0000256" key="3">
    <source>
        <dbReference type="ARBA" id="ARBA00022553"/>
    </source>
</evidence>
<gene>
    <name evidence="10" type="ORF">GEOBRER4_n0085</name>
</gene>
<dbReference type="Pfam" id="PF00072">
    <property type="entry name" value="Response_reg"/>
    <property type="match status" value="1"/>
</dbReference>
<dbReference type="CDD" id="cd00082">
    <property type="entry name" value="HisKA"/>
    <property type="match status" value="1"/>
</dbReference>
<dbReference type="InterPro" id="IPR000700">
    <property type="entry name" value="PAS-assoc_C"/>
</dbReference>
<dbReference type="PROSITE" id="PS50112">
    <property type="entry name" value="PAS"/>
    <property type="match status" value="1"/>
</dbReference>
<evidence type="ECO:0000259" key="6">
    <source>
        <dbReference type="PROSITE" id="PS50109"/>
    </source>
</evidence>
<reference evidence="10 11" key="1">
    <citation type="submission" date="2020-06" db="EMBL/GenBank/DDBJ databases">
        <title>Interaction of electrochemicaly active bacteria, Geobacter bremensis R4 on different carbon anode.</title>
        <authorList>
            <person name="Meng L."/>
            <person name="Yoshida N."/>
        </authorList>
    </citation>
    <scope>NUCLEOTIDE SEQUENCE [LARGE SCALE GENOMIC DNA]</scope>
    <source>
        <strain evidence="10 11">R4</strain>
    </source>
</reference>
<dbReference type="EC" id="2.7.13.3" evidence="2"/>
<dbReference type="SUPFAM" id="SSF47384">
    <property type="entry name" value="Homodimeric domain of signal transducing histidine kinase"/>
    <property type="match status" value="1"/>
</dbReference>
<dbReference type="Gene3D" id="1.10.287.130">
    <property type="match status" value="1"/>
</dbReference>
<dbReference type="SMART" id="SM00388">
    <property type="entry name" value="HisKA"/>
    <property type="match status" value="1"/>
</dbReference>
<dbReference type="AlphaFoldDB" id="A0A6S6LTU8"/>
<dbReference type="CDD" id="cd00156">
    <property type="entry name" value="REC"/>
    <property type="match status" value="1"/>
</dbReference>
<dbReference type="InterPro" id="IPR000014">
    <property type="entry name" value="PAS"/>
</dbReference>
<evidence type="ECO:0000259" key="7">
    <source>
        <dbReference type="PROSITE" id="PS50110"/>
    </source>
</evidence>
<dbReference type="CDD" id="cd00130">
    <property type="entry name" value="PAS"/>
    <property type="match status" value="2"/>
</dbReference>
<protein>
    <recommendedName>
        <fullName evidence="2">histidine kinase</fullName>
        <ecNumber evidence="2">2.7.13.3</ecNumber>
    </recommendedName>
</protein>
<sequence>MNYELQVALSRLEESERRLSELARHKSRLELVNNLLGSLSSVVGLDNMVQRIINILMQTIGAANISVTYNLGQFWQMRDVYGAFHESKDPGDSHVISALSTGKPLRITNTEVQVPYPGEAGTVTAQDWIFPLLSQGRKIGAVRMEGMQLNDLSIFEELQPFFVYAGLMLDNEISNFSLLAEAHRRLQESENLYRALFEQSPDGIVLWGVPSLRPMQFNTTAHTLLGYSRDEFALLTVNDIHLSEDPKQIDSYIGTLTKEGSATFTAVHRAKDGKHLNMTVSLRLFEQAGRKMVLAIHHDITELKESNRTLELYRYSLDNARDSIFLLQKDARFCFVNLAACAALGYTPQELAGMHVYDIDPDLPRKAWKKHWETVKVHGTFSIESRHRTKDGELIPVEIGIRMFEFEGVEYLLAVARDLRERLRLEEERRSLEQKLLQTQKLESLGVLAGGIAHDFNNILMAILGNADLALMRLSNESPALENLKNIEKAAARAADLAKQMLAYSGKGKFVVETIDLNNLLEEMMHMLQVSISKKAVLRLNLANPLPSVEVDATQIRQIIMNLVINASEAIGDKSGVIAITTGCMDCDRSYLKDVWLIENISEGLYVYLEIADTGCGMDKDTRSRIFEPFFTTKFTGRGLGMAAVLGIVKGHKGAIKVYSELGKGTSFKILLPSSDRPASFFNGKDSTVDWHGSGTVLLVDDEETVRGIGAAMLKELGFDPLTAVDGRAAIDIFKDRPDIGLVILDLTMPHMDGEQCFRELRQLKPDLKVIMTSGYNENEVTPKFVGKGLAGFIQKPYKLSVLKEVIKRTVGAG</sequence>
<evidence type="ECO:0000256" key="2">
    <source>
        <dbReference type="ARBA" id="ARBA00012438"/>
    </source>
</evidence>
<dbReference type="InterPro" id="IPR011006">
    <property type="entry name" value="CheY-like_superfamily"/>
</dbReference>
<dbReference type="SUPFAM" id="SSF55781">
    <property type="entry name" value="GAF domain-like"/>
    <property type="match status" value="1"/>
</dbReference>
<dbReference type="GO" id="GO:0000155">
    <property type="term" value="F:phosphorelay sensor kinase activity"/>
    <property type="evidence" value="ECO:0007669"/>
    <property type="project" value="InterPro"/>
</dbReference>
<evidence type="ECO:0000313" key="11">
    <source>
        <dbReference type="Proteomes" id="UP000515472"/>
    </source>
</evidence>
<dbReference type="InterPro" id="IPR035965">
    <property type="entry name" value="PAS-like_dom_sf"/>
</dbReference>
<comment type="catalytic activity">
    <reaction evidence="1">
        <text>ATP + protein L-histidine = ADP + protein N-phospho-L-histidine.</text>
        <dbReference type="EC" id="2.7.13.3"/>
    </reaction>
</comment>
<dbReference type="InterPro" id="IPR036097">
    <property type="entry name" value="HisK_dim/P_sf"/>
</dbReference>
<keyword evidence="5" id="KW-0175">Coiled coil</keyword>
<dbReference type="SMART" id="SM00448">
    <property type="entry name" value="REC"/>
    <property type="match status" value="1"/>
</dbReference>
<dbReference type="InterPro" id="IPR001789">
    <property type="entry name" value="Sig_transdc_resp-reg_receiver"/>
</dbReference>
<proteinExistence type="predicted"/>
<dbReference type="Gene3D" id="3.30.450.20">
    <property type="entry name" value="PAS domain"/>
    <property type="match status" value="2"/>
</dbReference>
<feature type="domain" description="Response regulatory" evidence="7">
    <location>
        <begin position="696"/>
        <end position="811"/>
    </location>
</feature>
<evidence type="ECO:0000256" key="4">
    <source>
        <dbReference type="PROSITE-ProRule" id="PRU00169"/>
    </source>
</evidence>
<organism evidence="10 11">
    <name type="scientific">Citrifermentans bremense</name>
    <dbReference type="NCBI Taxonomy" id="60035"/>
    <lineage>
        <taxon>Bacteria</taxon>
        <taxon>Pseudomonadati</taxon>
        <taxon>Thermodesulfobacteriota</taxon>
        <taxon>Desulfuromonadia</taxon>
        <taxon>Geobacterales</taxon>
        <taxon>Geobacteraceae</taxon>
        <taxon>Citrifermentans</taxon>
    </lineage>
</organism>
<feature type="coiled-coil region" evidence="5">
    <location>
        <begin position="5"/>
        <end position="32"/>
    </location>
</feature>
<dbReference type="EMBL" id="AP023213">
    <property type="protein sequence ID" value="BCG45332.1"/>
    <property type="molecule type" value="Genomic_DNA"/>
</dbReference>
<dbReference type="InterPro" id="IPR036890">
    <property type="entry name" value="HATPase_C_sf"/>
</dbReference>
<feature type="domain" description="PAC" evidence="9">
    <location>
        <begin position="381"/>
        <end position="431"/>
    </location>
</feature>